<dbReference type="STRING" id="60547.GCA_000751215_05241"/>
<dbReference type="AlphaFoldDB" id="A0A069PE57"/>
<proteinExistence type="predicted"/>
<reference evidence="1 2" key="1">
    <citation type="submission" date="2014-03" db="EMBL/GenBank/DDBJ databases">
        <title>Draft Genome Sequences of Four Burkholderia Strains.</title>
        <authorList>
            <person name="Liu X.Y."/>
            <person name="Li C.X."/>
            <person name="Xu J.H."/>
        </authorList>
    </citation>
    <scope>NUCLEOTIDE SEQUENCE [LARGE SCALE GENOMIC DNA]</scope>
    <source>
        <strain evidence="1 2">DSM 50014</strain>
    </source>
</reference>
<evidence type="ECO:0008006" key="3">
    <source>
        <dbReference type="Google" id="ProtNLM"/>
    </source>
</evidence>
<dbReference type="EMBL" id="JFHC01000073">
    <property type="protein sequence ID" value="KDR38870.1"/>
    <property type="molecule type" value="Genomic_DNA"/>
</dbReference>
<keyword evidence="2" id="KW-1185">Reference proteome</keyword>
<accession>A0A069PE57</accession>
<dbReference type="RefSeq" id="WP_035937384.1">
    <property type="nucleotide sequence ID" value="NZ_CADFFX010000018.1"/>
</dbReference>
<name>A0A069PE57_9BURK</name>
<protein>
    <recommendedName>
        <fullName evidence="3">GIY-YIG domain-containing protein</fullName>
    </recommendedName>
</protein>
<evidence type="ECO:0000313" key="2">
    <source>
        <dbReference type="Proteomes" id="UP000027466"/>
    </source>
</evidence>
<sequence length="113" mass="13141">MALRRPPHRHHYSVYVIELSGSVWNEARFRRANPDYVPGMPFVYVGMTGIDPDVRFDKHKAGIQSNRFVRDFGLRLLPRLYEVYNPMPYEGAREMEVEVAIGLREAGYGVWQA</sequence>
<organism evidence="1 2">
    <name type="scientific">Caballeronia glathei</name>
    <dbReference type="NCBI Taxonomy" id="60547"/>
    <lineage>
        <taxon>Bacteria</taxon>
        <taxon>Pseudomonadati</taxon>
        <taxon>Pseudomonadota</taxon>
        <taxon>Betaproteobacteria</taxon>
        <taxon>Burkholderiales</taxon>
        <taxon>Burkholderiaceae</taxon>
        <taxon>Caballeronia</taxon>
    </lineage>
</organism>
<evidence type="ECO:0000313" key="1">
    <source>
        <dbReference type="EMBL" id="KDR38870.1"/>
    </source>
</evidence>
<gene>
    <name evidence="1" type="ORF">BG61_36945</name>
</gene>
<comment type="caution">
    <text evidence="1">The sequence shown here is derived from an EMBL/GenBank/DDBJ whole genome shotgun (WGS) entry which is preliminary data.</text>
</comment>
<dbReference type="Proteomes" id="UP000027466">
    <property type="component" value="Unassembled WGS sequence"/>
</dbReference>